<gene>
    <name evidence="1" type="ORF">WMO40_21040</name>
</gene>
<dbReference type="EMBL" id="JBBMEW010000029">
    <property type="protein sequence ID" value="MEQ2529163.1"/>
    <property type="molecule type" value="Genomic_DNA"/>
</dbReference>
<dbReference type="Proteomes" id="UP001439875">
    <property type="component" value="Unassembled WGS sequence"/>
</dbReference>
<accession>A0ACC6SH67</accession>
<reference evidence="1" key="1">
    <citation type="submission" date="2024-03" db="EMBL/GenBank/DDBJ databases">
        <title>Human intestinal bacterial collection.</title>
        <authorList>
            <person name="Pauvert C."/>
            <person name="Hitch T.C.A."/>
            <person name="Clavel T."/>
        </authorList>
    </citation>
    <scope>NUCLEOTIDE SEQUENCE</scope>
    <source>
        <strain evidence="1">CLA-AA-H227</strain>
    </source>
</reference>
<keyword evidence="2" id="KW-1185">Reference proteome</keyword>
<evidence type="ECO:0000313" key="1">
    <source>
        <dbReference type="EMBL" id="MEQ2529163.1"/>
    </source>
</evidence>
<organism evidence="1 2">
    <name type="scientific">Robertmurraya yapensis</name>
    <name type="common">ex Hitch et al 2024</name>
    <dbReference type="NCBI Taxonomy" id="3133160"/>
    <lineage>
        <taxon>Bacteria</taxon>
        <taxon>Bacillati</taxon>
        <taxon>Bacillota</taxon>
        <taxon>Bacilli</taxon>
        <taxon>Bacillales</taxon>
        <taxon>Bacillaceae</taxon>
        <taxon>Robertmurraya</taxon>
    </lineage>
</organism>
<comment type="caution">
    <text evidence="1">The sequence shown here is derived from an EMBL/GenBank/DDBJ whole genome shotgun (WGS) entry which is preliminary data.</text>
</comment>
<sequence>MLPSIIDVARENQITFNRRTLKKKEVMCKCPFCLEDANNPKKFYLSLNVEKNVFKCWYCKEYGGVLQFESMITGISFEEVKQKYFGDTAREYHPAERLSPKQLEAINWAEIKRNHYEEYKDSLQKVLADWKAHVRENRILAFSKLLIGIESMKYQLILENIENQAKNAHIPSLLDDVLKMYSSNVWKEWALQAREIARIALMAARAENNELANAIVYVLLAYSQYNQNTKSDRKVG</sequence>
<name>A0ACC6SH67_9BACI</name>
<protein>
    <submittedName>
        <fullName evidence="1">CHC2 zinc finger domain-containing protein</fullName>
    </submittedName>
</protein>
<evidence type="ECO:0000313" key="2">
    <source>
        <dbReference type="Proteomes" id="UP001439875"/>
    </source>
</evidence>
<proteinExistence type="predicted"/>